<dbReference type="AlphaFoldDB" id="A0A3M6QVF9"/>
<dbReference type="Proteomes" id="UP000278006">
    <property type="component" value="Unassembled WGS sequence"/>
</dbReference>
<dbReference type="SUPFAM" id="SSF53681">
    <property type="entry name" value="Aspartate/glutamate racemase"/>
    <property type="match status" value="2"/>
</dbReference>
<comment type="similarity">
    <text evidence="1">Belongs to the aspartate/glutamate racemases family.</text>
</comment>
<dbReference type="EMBL" id="RDQO01000002">
    <property type="protein sequence ID" value="RMX06549.1"/>
    <property type="molecule type" value="Genomic_DNA"/>
</dbReference>
<proteinExistence type="inferred from homology"/>
<protein>
    <submittedName>
        <fullName evidence="3">Aspartate/glutamate racemase family protein</fullName>
    </submittedName>
</protein>
<dbReference type="RefSeq" id="WP_122228047.1">
    <property type="nucleotide sequence ID" value="NZ_RDQO01000002.1"/>
</dbReference>
<evidence type="ECO:0000256" key="1">
    <source>
        <dbReference type="ARBA" id="ARBA00007847"/>
    </source>
</evidence>
<evidence type="ECO:0000313" key="3">
    <source>
        <dbReference type="EMBL" id="RMX06549.1"/>
    </source>
</evidence>
<gene>
    <name evidence="3" type="ORF">D8I35_08500</name>
</gene>
<evidence type="ECO:0000313" key="4">
    <source>
        <dbReference type="Proteomes" id="UP000278006"/>
    </source>
</evidence>
<comment type="caution">
    <text evidence="3">The sequence shown here is derived from an EMBL/GenBank/DDBJ whole genome shotgun (WGS) entry which is preliminary data.</text>
</comment>
<sequence length="275" mass="28858">MASKQSLPSTQIVGILGGMGPAAGADFVRLFVHACDEYLKHHRLPVVDQAYPEHWLAQLPVPDRTAAIAAPDNAAISPLEPLAKGLGQLQALGATSVAIACNTAHYWHAALQQRCPGVRLLHIVEEVVAALRQPDDAGGPANQVLLLATQGTYRSGLYDGALAQAGITVHKPTPEEREQLMRGIFDGVKRGDMAVANHFFGPVLQALRARHGDCPVVMACTEIPLALPQAPEARGLRLIDPARVLAQALARRAYGDAGSDGVATVATGEAAGAAH</sequence>
<dbReference type="PANTHER" id="PTHR21198:SF7">
    <property type="entry name" value="ASPARTATE-GLUTAMATE RACEMASE FAMILY"/>
    <property type="match status" value="1"/>
</dbReference>
<accession>A0A3M6QVF9</accession>
<name>A0A3M6QVF9_9BURK</name>
<evidence type="ECO:0000256" key="2">
    <source>
        <dbReference type="ARBA" id="ARBA00023235"/>
    </source>
</evidence>
<dbReference type="InterPro" id="IPR015942">
    <property type="entry name" value="Asp/Glu/hydantoin_racemase"/>
</dbReference>
<dbReference type="GO" id="GO:0047661">
    <property type="term" value="F:amino-acid racemase activity"/>
    <property type="evidence" value="ECO:0007669"/>
    <property type="project" value="InterPro"/>
</dbReference>
<dbReference type="Gene3D" id="3.40.50.1860">
    <property type="match status" value="2"/>
</dbReference>
<dbReference type="NCBIfam" id="TIGR00035">
    <property type="entry name" value="asp_race"/>
    <property type="match status" value="1"/>
</dbReference>
<keyword evidence="2" id="KW-0413">Isomerase</keyword>
<dbReference type="InterPro" id="IPR001920">
    <property type="entry name" value="Asp/Glu_race"/>
</dbReference>
<dbReference type="OrthoDB" id="9803739at2"/>
<dbReference type="Pfam" id="PF01177">
    <property type="entry name" value="Asp_Glu_race"/>
    <property type="match status" value="1"/>
</dbReference>
<organism evidence="3 4">
    <name type="scientific">Corticibacter populi</name>
    <dbReference type="NCBI Taxonomy" id="1550736"/>
    <lineage>
        <taxon>Bacteria</taxon>
        <taxon>Pseudomonadati</taxon>
        <taxon>Pseudomonadota</taxon>
        <taxon>Betaproteobacteria</taxon>
        <taxon>Burkholderiales</taxon>
        <taxon>Comamonadaceae</taxon>
        <taxon>Corticibacter</taxon>
    </lineage>
</organism>
<dbReference type="InterPro" id="IPR004380">
    <property type="entry name" value="Asp_race"/>
</dbReference>
<reference evidence="3 4" key="1">
    <citation type="submission" date="2018-10" db="EMBL/GenBank/DDBJ databases">
        <title>Draft genome of Cortibacter populi DSM10536.</title>
        <authorList>
            <person name="Bernier A.-M."/>
            <person name="Bernard K."/>
        </authorList>
    </citation>
    <scope>NUCLEOTIDE SEQUENCE [LARGE SCALE GENOMIC DNA]</scope>
    <source>
        <strain evidence="3 4">DSM 105136</strain>
    </source>
</reference>
<dbReference type="PANTHER" id="PTHR21198">
    <property type="entry name" value="GLUTAMATE RACEMASE"/>
    <property type="match status" value="1"/>
</dbReference>
<keyword evidence="4" id="KW-1185">Reference proteome</keyword>